<dbReference type="GO" id="GO:0005737">
    <property type="term" value="C:cytoplasm"/>
    <property type="evidence" value="ECO:0007669"/>
    <property type="project" value="UniProtKB-SubCell"/>
</dbReference>
<dbReference type="CDD" id="cd02799">
    <property type="entry name" value="tRNA_bind_EMAP-II_like"/>
    <property type="match status" value="1"/>
</dbReference>
<keyword evidence="7" id="KW-0175">Coiled coil</keyword>
<evidence type="ECO:0000256" key="8">
    <source>
        <dbReference type="SAM" id="MobiDB-lite"/>
    </source>
</evidence>
<proteinExistence type="predicted"/>
<feature type="region of interest" description="Disordered" evidence="8">
    <location>
        <begin position="118"/>
        <end position="198"/>
    </location>
</feature>
<evidence type="ECO:0000256" key="4">
    <source>
        <dbReference type="ARBA" id="ARBA00022884"/>
    </source>
</evidence>
<feature type="compositionally biased region" description="Basic and acidic residues" evidence="8">
    <location>
        <begin position="169"/>
        <end position="192"/>
    </location>
</feature>
<keyword evidence="2" id="KW-0963">Cytoplasm</keyword>
<evidence type="ECO:0000313" key="10">
    <source>
        <dbReference type="EMBL" id="OQV17703.1"/>
    </source>
</evidence>
<dbReference type="GO" id="GO:0006412">
    <property type="term" value="P:translation"/>
    <property type="evidence" value="ECO:0007669"/>
    <property type="project" value="UniProtKB-KW"/>
</dbReference>
<evidence type="ECO:0000259" key="9">
    <source>
        <dbReference type="PROSITE" id="PS50886"/>
    </source>
</evidence>
<dbReference type="PANTHER" id="PTHR11586:SF33">
    <property type="entry name" value="AMINOACYL TRNA SYNTHASE COMPLEX-INTERACTING MULTIFUNCTIONAL PROTEIN 1"/>
    <property type="match status" value="1"/>
</dbReference>
<keyword evidence="5" id="KW-0648">Protein biosynthesis</keyword>
<dbReference type="InterPro" id="IPR002547">
    <property type="entry name" value="tRNA-bd_dom"/>
</dbReference>
<organism evidence="10 11">
    <name type="scientific">Hypsibius exemplaris</name>
    <name type="common">Freshwater tardigrade</name>
    <dbReference type="NCBI Taxonomy" id="2072580"/>
    <lineage>
        <taxon>Eukaryota</taxon>
        <taxon>Metazoa</taxon>
        <taxon>Ecdysozoa</taxon>
        <taxon>Tardigrada</taxon>
        <taxon>Eutardigrada</taxon>
        <taxon>Parachela</taxon>
        <taxon>Hypsibioidea</taxon>
        <taxon>Hypsibiidae</taxon>
        <taxon>Hypsibius</taxon>
    </lineage>
</organism>
<evidence type="ECO:0000256" key="1">
    <source>
        <dbReference type="ARBA" id="ARBA00004496"/>
    </source>
</evidence>
<sequence>MLASRVFRSFIHLTVHPFDPIFPKIVRMSANKIVEVFNEIDKEMIYIKNKLDSLGEFVQGAGQGDSTAALQKLRDENKSLQRETLDLLKQISVHDVLEGKPPLALKVFMQAQAEKAGASTMSKSEAPTQKEAVAAEPVRSDKPAEGHSKKAKSEKDTGKTPSAEAPQGKGKDKTAEKSEGPKEATSEAKKEPAAATADESITVARLDFRVGKIVEVEKHPDADSLYVEKIDLGEGGKLRTIVSGLVKHVPIEEMKDRLVVVLANLKPAKMRGVNSEGMVMCASTPEKVEILIPPKGSQPGDRISFEGFPGTPDDVLNPKKKIWETLAPEFGVNPNKVAVFRGIPFVVAGKGQVVSPGLINCIVK</sequence>
<keyword evidence="3 6" id="KW-0820">tRNA-binding</keyword>
<dbReference type="Proteomes" id="UP000192578">
    <property type="component" value="Unassembled WGS sequence"/>
</dbReference>
<evidence type="ECO:0000256" key="2">
    <source>
        <dbReference type="ARBA" id="ARBA00022490"/>
    </source>
</evidence>
<name>A0A1W0WRC2_HYPEX</name>
<dbReference type="EMBL" id="MTYJ01000057">
    <property type="protein sequence ID" value="OQV17703.1"/>
    <property type="molecule type" value="Genomic_DNA"/>
</dbReference>
<dbReference type="PANTHER" id="PTHR11586">
    <property type="entry name" value="TRNA-AMINOACYLATION COFACTOR ARC1 FAMILY MEMBER"/>
    <property type="match status" value="1"/>
</dbReference>
<dbReference type="Gene3D" id="2.40.50.140">
    <property type="entry name" value="Nucleic acid-binding proteins"/>
    <property type="match status" value="1"/>
</dbReference>
<dbReference type="GO" id="GO:0000049">
    <property type="term" value="F:tRNA binding"/>
    <property type="evidence" value="ECO:0007669"/>
    <property type="project" value="UniProtKB-UniRule"/>
</dbReference>
<evidence type="ECO:0000313" key="11">
    <source>
        <dbReference type="Proteomes" id="UP000192578"/>
    </source>
</evidence>
<gene>
    <name evidence="10" type="ORF">BV898_08160</name>
</gene>
<dbReference type="InterPro" id="IPR051270">
    <property type="entry name" value="Tyrosine-tRNA_ligase_regulator"/>
</dbReference>
<comment type="subcellular location">
    <subcellularLocation>
        <location evidence="1">Cytoplasm</location>
    </subcellularLocation>
</comment>
<reference evidence="11" key="1">
    <citation type="submission" date="2017-01" db="EMBL/GenBank/DDBJ databases">
        <title>Comparative genomics of anhydrobiosis in the tardigrade Hypsibius dujardini.</title>
        <authorList>
            <person name="Yoshida Y."/>
            <person name="Koutsovoulos G."/>
            <person name="Laetsch D."/>
            <person name="Stevens L."/>
            <person name="Kumar S."/>
            <person name="Horikawa D."/>
            <person name="Ishino K."/>
            <person name="Komine S."/>
            <person name="Tomita M."/>
            <person name="Blaxter M."/>
            <person name="Arakawa K."/>
        </authorList>
    </citation>
    <scope>NUCLEOTIDE SEQUENCE [LARGE SCALE GENOMIC DNA]</scope>
    <source>
        <strain evidence="11">Z151</strain>
    </source>
</reference>
<evidence type="ECO:0000256" key="7">
    <source>
        <dbReference type="SAM" id="Coils"/>
    </source>
</evidence>
<dbReference type="AlphaFoldDB" id="A0A1W0WRC2"/>
<dbReference type="FunFam" id="2.40.50.140:FF:000047">
    <property type="entry name" value="tyrosine--tRNA ligase, cytoplasmic isoform X2"/>
    <property type="match status" value="1"/>
</dbReference>
<feature type="compositionally biased region" description="Basic and acidic residues" evidence="8">
    <location>
        <begin position="138"/>
        <end position="158"/>
    </location>
</feature>
<comment type="caution">
    <text evidence="10">The sequence shown here is derived from an EMBL/GenBank/DDBJ whole genome shotgun (WGS) entry which is preliminary data.</text>
</comment>
<evidence type="ECO:0000256" key="6">
    <source>
        <dbReference type="PROSITE-ProRule" id="PRU00209"/>
    </source>
</evidence>
<dbReference type="SUPFAM" id="SSF50249">
    <property type="entry name" value="Nucleic acid-binding proteins"/>
    <property type="match status" value="1"/>
</dbReference>
<feature type="domain" description="TRNA-binding" evidence="9">
    <location>
        <begin position="202"/>
        <end position="304"/>
    </location>
</feature>
<protein>
    <submittedName>
        <fullName evidence="10">Aminoacyl tRNA synthase complex-interacting multifunctional protein 1</fullName>
    </submittedName>
</protein>
<feature type="coiled-coil region" evidence="7">
    <location>
        <begin position="63"/>
        <end position="90"/>
    </location>
</feature>
<evidence type="ECO:0000256" key="3">
    <source>
        <dbReference type="ARBA" id="ARBA00022555"/>
    </source>
</evidence>
<keyword evidence="4 6" id="KW-0694">RNA-binding</keyword>
<dbReference type="OrthoDB" id="197206at2759"/>
<dbReference type="InterPro" id="IPR012340">
    <property type="entry name" value="NA-bd_OB-fold"/>
</dbReference>
<evidence type="ECO:0000256" key="5">
    <source>
        <dbReference type="ARBA" id="ARBA00022917"/>
    </source>
</evidence>
<dbReference type="PROSITE" id="PS50886">
    <property type="entry name" value="TRBD"/>
    <property type="match status" value="1"/>
</dbReference>
<accession>A0A1W0WRC2</accession>
<dbReference type="Pfam" id="PF01588">
    <property type="entry name" value="tRNA_bind"/>
    <property type="match status" value="1"/>
</dbReference>
<keyword evidence="11" id="KW-1185">Reference proteome</keyword>